<proteinExistence type="predicted"/>
<protein>
    <recommendedName>
        <fullName evidence="5">Pentacotripeptide-repeat region of PRORP domain-containing protein</fullName>
    </recommendedName>
</protein>
<dbReference type="Proteomes" id="UP000593564">
    <property type="component" value="Unassembled WGS sequence"/>
</dbReference>
<reference evidence="3 4" key="2">
    <citation type="submission" date="2020-07" db="EMBL/GenBank/DDBJ databases">
        <title>Genome assembly of wild tea tree DASZ reveals pedigree and selection history of tea varieties.</title>
        <authorList>
            <person name="Zhang W."/>
        </authorList>
    </citation>
    <scope>NUCLEOTIDE SEQUENCE [LARGE SCALE GENOMIC DNA]</scope>
    <source>
        <strain evidence="4">cv. G240</strain>
        <tissue evidence="3">Leaf</tissue>
    </source>
</reference>
<reference evidence="4" key="1">
    <citation type="journal article" date="2020" name="Nat. Commun.">
        <title>Genome assembly of wild tea tree DASZ reveals pedigree and selection history of tea varieties.</title>
        <authorList>
            <person name="Zhang W."/>
            <person name="Zhang Y."/>
            <person name="Qiu H."/>
            <person name="Guo Y."/>
            <person name="Wan H."/>
            <person name="Zhang X."/>
            <person name="Scossa F."/>
            <person name="Alseekh S."/>
            <person name="Zhang Q."/>
            <person name="Wang P."/>
            <person name="Xu L."/>
            <person name="Schmidt M.H."/>
            <person name="Jia X."/>
            <person name="Li D."/>
            <person name="Zhu A."/>
            <person name="Guo F."/>
            <person name="Chen W."/>
            <person name="Ni D."/>
            <person name="Usadel B."/>
            <person name="Fernie A.R."/>
            <person name="Wen W."/>
        </authorList>
    </citation>
    <scope>NUCLEOTIDE SEQUENCE [LARGE SCALE GENOMIC DNA]</scope>
    <source>
        <strain evidence="4">cv. G240</strain>
    </source>
</reference>
<evidence type="ECO:0008006" key="5">
    <source>
        <dbReference type="Google" id="ProtNLM"/>
    </source>
</evidence>
<gene>
    <name evidence="3" type="ORF">HYC85_000137</name>
</gene>
<keyword evidence="4" id="KW-1185">Reference proteome</keyword>
<dbReference type="PANTHER" id="PTHR45613:SF62">
    <property type="entry name" value="PENTACOTRIPEPTIDE-REPEAT REGION OF PRORP DOMAIN-CONTAINING PROTEIN"/>
    <property type="match status" value="1"/>
</dbReference>
<organism evidence="3 4">
    <name type="scientific">Camellia sinensis</name>
    <name type="common">Tea plant</name>
    <name type="synonym">Thea sinensis</name>
    <dbReference type="NCBI Taxonomy" id="4442"/>
    <lineage>
        <taxon>Eukaryota</taxon>
        <taxon>Viridiplantae</taxon>
        <taxon>Streptophyta</taxon>
        <taxon>Embryophyta</taxon>
        <taxon>Tracheophyta</taxon>
        <taxon>Spermatophyta</taxon>
        <taxon>Magnoliopsida</taxon>
        <taxon>eudicotyledons</taxon>
        <taxon>Gunneridae</taxon>
        <taxon>Pentapetalae</taxon>
        <taxon>asterids</taxon>
        <taxon>Ericales</taxon>
        <taxon>Theaceae</taxon>
        <taxon>Camellia</taxon>
    </lineage>
</organism>
<evidence type="ECO:0000256" key="1">
    <source>
        <dbReference type="ARBA" id="ARBA00022737"/>
    </source>
</evidence>
<feature type="repeat" description="PPR" evidence="2">
    <location>
        <begin position="216"/>
        <end position="250"/>
    </location>
</feature>
<feature type="repeat" description="PPR" evidence="2">
    <location>
        <begin position="78"/>
        <end position="112"/>
    </location>
</feature>
<feature type="repeat" description="PPR" evidence="2">
    <location>
        <begin position="44"/>
        <end position="77"/>
    </location>
</feature>
<dbReference type="InterPro" id="IPR002885">
    <property type="entry name" value="PPR_rpt"/>
</dbReference>
<dbReference type="Pfam" id="PF13041">
    <property type="entry name" value="PPR_2"/>
    <property type="match status" value="3"/>
</dbReference>
<feature type="repeat" description="PPR" evidence="2">
    <location>
        <begin position="146"/>
        <end position="180"/>
    </location>
</feature>
<evidence type="ECO:0000313" key="3">
    <source>
        <dbReference type="EMBL" id="KAF5958928.1"/>
    </source>
</evidence>
<accession>A0A7J7I478</accession>
<name>A0A7J7I478_CAMSI</name>
<dbReference type="Gene3D" id="1.25.40.10">
    <property type="entry name" value="Tetratricopeptide repeat domain"/>
    <property type="match status" value="3"/>
</dbReference>
<dbReference type="PANTHER" id="PTHR45613">
    <property type="entry name" value="PENTATRICOPEPTIDE REPEAT-CONTAINING PROTEIN"/>
    <property type="match status" value="1"/>
</dbReference>
<feature type="repeat" description="PPR" evidence="2">
    <location>
        <begin position="181"/>
        <end position="215"/>
    </location>
</feature>
<comment type="caution">
    <text evidence="3">The sequence shown here is derived from an EMBL/GenBank/DDBJ whole genome shotgun (WGS) entry which is preliminary data.</text>
</comment>
<evidence type="ECO:0000256" key="2">
    <source>
        <dbReference type="PROSITE-ProRule" id="PRU00708"/>
    </source>
</evidence>
<feature type="repeat" description="PPR" evidence="2">
    <location>
        <begin position="9"/>
        <end position="43"/>
    </location>
</feature>
<sequence length="317" mass="35602">MESHDLHLNIVIYNILIDAFCKDKKLNTVRALFNILSSKGLHPDVKTYTMMIQGLCEEGLLDEAKEFVKIEQNGCLPNDVTYNIVIQGFLGQQKYHEASILLDEMFGRGFSADASTFSLIVDILSTKGQDPALQEVIKKLMPKHTVHTSYAILLDGLCKNGRISKALSLFHVMERNGLDLNVVMYSIIIDAFCKDKKLDTARALFNNLSSNGLHSNVKTYTMMIQRLCKECLLDEAKDLFVKMEQNGCLANDVTHSTIIQRFIGQQKCYEVLVLLDEMIGRGFMPDASTVSLVVDLISTKGQDFALKEMIKKFMAIG</sequence>
<dbReference type="Pfam" id="PF01535">
    <property type="entry name" value="PPR"/>
    <property type="match status" value="1"/>
</dbReference>
<dbReference type="EMBL" id="JACBKZ010000001">
    <property type="protein sequence ID" value="KAF5958928.1"/>
    <property type="molecule type" value="Genomic_DNA"/>
</dbReference>
<dbReference type="AlphaFoldDB" id="A0A7J7I478"/>
<evidence type="ECO:0000313" key="4">
    <source>
        <dbReference type="Proteomes" id="UP000593564"/>
    </source>
</evidence>
<dbReference type="NCBIfam" id="TIGR00756">
    <property type="entry name" value="PPR"/>
    <property type="match status" value="6"/>
</dbReference>
<dbReference type="InterPro" id="IPR011990">
    <property type="entry name" value="TPR-like_helical_dom_sf"/>
</dbReference>
<keyword evidence="1" id="KW-0677">Repeat</keyword>
<dbReference type="PROSITE" id="PS51375">
    <property type="entry name" value="PPR"/>
    <property type="match status" value="6"/>
</dbReference>